<dbReference type="InterPro" id="IPR018114">
    <property type="entry name" value="TRYPSIN_HIS"/>
</dbReference>
<proteinExistence type="inferred from homology"/>
<evidence type="ECO:0000256" key="9">
    <source>
        <dbReference type="SAM" id="MobiDB-lite"/>
    </source>
</evidence>
<feature type="compositionally biased region" description="Low complexity" evidence="9">
    <location>
        <begin position="1623"/>
        <end position="1644"/>
    </location>
</feature>
<evidence type="ECO:0000256" key="1">
    <source>
        <dbReference type="ARBA" id="ARBA00007664"/>
    </source>
</evidence>
<feature type="region of interest" description="Disordered" evidence="9">
    <location>
        <begin position="1995"/>
        <end position="2061"/>
    </location>
</feature>
<protein>
    <recommendedName>
        <fullName evidence="7">Serine protease</fullName>
        <ecNumber evidence="7">3.4.21.-</ecNumber>
    </recommendedName>
</protein>
<comment type="similarity">
    <text evidence="1">Belongs to the peptidase S1 family.</text>
</comment>
<dbReference type="PROSITE" id="PS00134">
    <property type="entry name" value="TRYPSIN_HIS"/>
    <property type="match status" value="1"/>
</dbReference>
<feature type="region of interest" description="Disordered" evidence="9">
    <location>
        <begin position="464"/>
        <end position="551"/>
    </location>
</feature>
<dbReference type="EMBL" id="JARBJD010000237">
    <property type="protein sequence ID" value="KAK2946103.1"/>
    <property type="molecule type" value="Genomic_DNA"/>
</dbReference>
<feature type="region of interest" description="Disordered" evidence="9">
    <location>
        <begin position="1354"/>
        <end position="1387"/>
    </location>
</feature>
<dbReference type="PROSITE" id="PS50240">
    <property type="entry name" value="TRYPSIN_DOM"/>
    <property type="match status" value="1"/>
</dbReference>
<sequence>MVKQSESPFNLPQDTCDKFGLPYYSPDQVDQFARSVDRHHPTYRNRSVDSVLNSWTRYPTKGENKLPPKVSSRANNAPLSASVEEKHGHALKESDSQLLSYLQSILEGNSTSESHGSVVPEKNETDPVYTQISVANNDQHQTSCFSSIPRTQMGYVPKSLSSVNIWGLDGAESEAKGKGRNTPLHIFDEDDRSVLSNSSYPWNTIGMLVSSRGVCTGTLVAENVVVTASHCIPFREDGSVGTIKFLPGFHGFSAPFGVIGVNEVFSFNQNGGKVNAKQAAFDIACLVLDKKIGKKLGYFGTGVFEEEWLGRGEWTNVGYPQPTRSLSEGVIPLVQTEGKLNDMREFELCSLTSHLYTTTLDLTQGHSGGPVFGWIDGEPKLVAIVSSEFPPTSKFPDGRNNLCGGPMLSFVVGYHVHIQNRTAALILDLHAFHRSSGSFPIPSLPKDLEVFSNKQKLRKFVKILPPAKAKNDPHNNSQPSSPTSQSNPNAIDLTSNSQETPPSTSPTQSHNSFGSLQPENLNTSNNQPHPIAPPGALEDFHHDGADSSDLRPDRENFWIQASFPDVLDTIQSDAPSFLSPSDWSKACSSLKEFPPPPTPAFLIETISFPYGPSYRQTDPTQPPPNLNEPDLTNKSLHVCANTSVGFFKSRVHTSFEEQICMAEDVLSEHDIRLNRINTILRLVEKWIKMAKTPAKQPPPQSTPRPSPSERKALQTPLLAIAGTAPVTIPPILKAEQEMITLEANQPLEPDVPSVLSSSPFPRAPVQNPLLHPKPYPLDGQIDRPLSLFSLENGISVDPTKRQEEVKVERVHNKKEEEKERKEREKMRNHLIQVQKAMETDFIGQSVGLTPHTMLTSLSHSEAKSEDGEASLSPIAARILSDLTSPTLLDLTGGVGMNHTQFLLMTTLYSLQSVLQAVRMQCVELKGSVAVRLHHSLRQRYDSVLTRTKGILREKTAAPATLTPLGKKTEKEMEEKKKGKEANEGNKEEKALAVLRRKRVPDWSDGQNPKNALEGWQKGLVVWDYPFEVNLEASAPQHPSTSKKNVGSINVGRRKKEWMETYVCELIRLENAHKSAILPKNKPAPHKSFNFLPTLPSARAGQTDELSTLPSRLHFISTHPQTTQPDRASFLLQPLTVTRLLPPLSLQPVLALTTSPISTSFRPPKPPTFTSAPLELPTLPLHSLAIHLIQTSLISSLINSIPLQLTSSPIPSPSPFTSSSGHLNLSPQLQHILPSLPSSFPTSSLPLYKFTFISSLLQFISSTFFGEPASSPASTISIPPTPIHTPFPTDPQLPSLRPSTQSFMFGSSSLHLVVAFFHRLASALSTLLLTITSPTFVGVESAADEDMRTKRLSAKECTHDANDMSLSEQENEKKGKESKKKKDTKKELEAKKLEAAKTLNKDKRVTRKDRSLGLSEIAEVPIPPKKTKLKLVSRSMVTPQPSATPTPVFSDSPLLLHPKSERARETSSPTQRSKGDGEDEDDDRYDFLEMSDTTSDCIALPTPSAQCEVATQEPEPYMTSLTPLVSLVPPLGTALSFALERAEMGKEARGQKIVDEVVEREKKRREVERIERERMAQLSRLNKSISPLPVAGADLDAAVLAEQPELRKSSRKRRASRKSSPHTLAQSQSPTPLLSSTQPSPQQATILPTSVGSPFTPSASSEDAPQNQPNTMFQSFYSSKLAFDESVLTARVLFVFAELDKSLSKGKEESGRDASIMRVCGGELKEIKLIRSICFKLSHLLSEITDSWLEGRSNEHSLFLPLLGIFQHFSKHKACFPSYVYHVTSLISTQPLFLLQYNRRSHTLKTTAVSPSFLRFLFLPLVSESNSRMKEEREFTKQVDFGDEEGETENNNQLTEHAKGLVSNPFVREKILSERRFRNRIRVRQILHLGNTVELSHSPSSFDSLVTFTIPVSLLRSSGRDLGHVELETREMVREETMQRLANHLPLDWTRLFKPVPAEQLLIAQQTHQPLQAFSENTVISKILLNKDKRGIVKIKRSDVKPKPKAKSKSRKERSAWMTDDEVDKKVRKRVHRSSPIGTLSHSASLPRHAHHTPYHPSLHSLNSTPLVQLSRAPPSQLIQPPSGASPMMIQTAGSQQAGVGVLGGMKVGGFGITGVFVPPRAGQTGTNPSPLSMSGNFNPSPLTIQSLSHNTTVSVASPQTQPQTGSGLGQSPTGQTGVFTPRTPPHPGLGSEHFGNEFSMSGKLITGPSVALSTQTNLATVRPADSDLPVHCIISHSSKQSSDSALHVATATPTPHHTQSLPEQPFACDAFRDLPTWRTDNPQSVEADQATERLIIEQFDSTLDSTTPDKCGDGTIAYFGISTLQSATYAITVLPNTCRQDPLNTVTETTNTFSEATSAQTCVASSRSSVHSLLPQTDQPAIVRLAPKVNFDEWAGRLVQSQSVAVAASLDVVHSQSEEEWEEGEKYVNSRMQQEPVAPIGLNTSTNDGIREDQLDGQVKKEDQIGLSFGGLEYVPEEKRVMLGGSDSKMSHLHTSPTKNQPQSVSTAQQDPQTDKKGQEDSNQASQMLKDEPEDIVAPPRLPLSKAGQIPTNTSHHTIKLEDNADQVLFEMLKCGYPDTIEKRRKMKIEVRNGYILRTMEKRTQNQEEGVMLRDDKQEEDEDLRLFSVIEEMNKQQARMFSLSTDTPTSLPPFLAASLRRPPATQSHNNNGTAGIRLSSLFFSLNRASVSFKKGGRDYWYRVGGGRG</sequence>
<evidence type="ECO:0000256" key="6">
    <source>
        <dbReference type="ARBA" id="ARBA00022825"/>
    </source>
</evidence>
<feature type="compositionally biased region" description="Basic and acidic residues" evidence="9">
    <location>
        <begin position="538"/>
        <end position="551"/>
    </location>
</feature>
<keyword evidence="12" id="KW-1185">Reference proteome</keyword>
<keyword evidence="8" id="KW-0175">Coiled coil</keyword>
<dbReference type="Proteomes" id="UP001281761">
    <property type="component" value="Unassembled WGS sequence"/>
</dbReference>
<feature type="region of interest" description="Disordered" evidence="9">
    <location>
        <begin position="2150"/>
        <end position="2192"/>
    </location>
</feature>
<dbReference type="EC" id="3.4.21.-" evidence="7"/>
<keyword evidence="3 7" id="KW-0645">Protease</keyword>
<feature type="region of interest" description="Disordered" evidence="9">
    <location>
        <begin position="802"/>
        <end position="823"/>
    </location>
</feature>
<feature type="compositionally biased region" description="Polar residues" evidence="9">
    <location>
        <begin position="1434"/>
        <end position="1448"/>
    </location>
</feature>
<feature type="region of interest" description="Disordered" evidence="9">
    <location>
        <begin position="691"/>
        <end position="710"/>
    </location>
</feature>
<evidence type="ECO:0000256" key="7">
    <source>
        <dbReference type="RuleBase" id="RU004296"/>
    </source>
</evidence>
<dbReference type="PANTHER" id="PTHR15462">
    <property type="entry name" value="SERINE PROTEASE"/>
    <property type="match status" value="1"/>
</dbReference>
<evidence type="ECO:0000256" key="3">
    <source>
        <dbReference type="ARBA" id="ARBA00022670"/>
    </source>
</evidence>
<comment type="similarity">
    <text evidence="2 7">Belongs to the peptidase S1B family.</text>
</comment>
<reference evidence="11 12" key="1">
    <citation type="journal article" date="2022" name="bioRxiv">
        <title>Genomics of Preaxostyla Flagellates Illuminates Evolutionary Transitions and the Path Towards Mitochondrial Loss.</title>
        <authorList>
            <person name="Novak L.V.F."/>
            <person name="Treitli S.C."/>
            <person name="Pyrih J."/>
            <person name="Halakuc P."/>
            <person name="Pipaliya S.V."/>
            <person name="Vacek V."/>
            <person name="Brzon O."/>
            <person name="Soukal P."/>
            <person name="Eme L."/>
            <person name="Dacks J.B."/>
            <person name="Karnkowska A."/>
            <person name="Elias M."/>
            <person name="Hampl V."/>
        </authorList>
    </citation>
    <scope>NUCLEOTIDE SEQUENCE [LARGE SCALE GENOMIC DNA]</scope>
    <source>
        <strain evidence="11">NAU3</strain>
        <tissue evidence="11">Gut</tissue>
    </source>
</reference>
<feature type="compositionally biased region" description="Basic residues" evidence="9">
    <location>
        <begin position="2002"/>
        <end position="2011"/>
    </location>
</feature>
<feature type="region of interest" description="Disordered" evidence="9">
    <location>
        <begin position="1433"/>
        <end position="1483"/>
    </location>
</feature>
<feature type="compositionally biased region" description="Basic residues" evidence="9">
    <location>
        <begin position="1608"/>
        <end position="1619"/>
    </location>
</feature>
<dbReference type="Gene3D" id="2.40.10.10">
    <property type="entry name" value="Trypsin-like serine proteases"/>
    <property type="match status" value="2"/>
</dbReference>
<evidence type="ECO:0000256" key="5">
    <source>
        <dbReference type="ARBA" id="ARBA00022801"/>
    </source>
</evidence>
<dbReference type="Pfam" id="PF00089">
    <property type="entry name" value="Trypsin"/>
    <property type="match status" value="1"/>
</dbReference>
<feature type="region of interest" description="Disordered" evidence="9">
    <location>
        <begin position="1601"/>
        <end position="1669"/>
    </location>
</feature>
<keyword evidence="6 7" id="KW-0720">Serine protease</keyword>
<evidence type="ECO:0000256" key="8">
    <source>
        <dbReference type="SAM" id="Coils"/>
    </source>
</evidence>
<feature type="compositionally biased region" description="Polar residues" evidence="9">
    <location>
        <begin position="2493"/>
        <end position="2512"/>
    </location>
</feature>
<evidence type="ECO:0000256" key="2">
    <source>
        <dbReference type="ARBA" id="ARBA00008764"/>
    </source>
</evidence>
<dbReference type="PRINTS" id="PR00839">
    <property type="entry name" value="V8PROTEASE"/>
</dbReference>
<feature type="region of interest" description="Disordered" evidence="9">
    <location>
        <begin position="2487"/>
        <end position="2551"/>
    </location>
</feature>
<dbReference type="InterPro" id="IPR008256">
    <property type="entry name" value="Peptidase_S1B"/>
</dbReference>
<dbReference type="SUPFAM" id="SSF50494">
    <property type="entry name" value="Trypsin-like serine proteases"/>
    <property type="match status" value="1"/>
</dbReference>
<organism evidence="11 12">
    <name type="scientific">Blattamonas nauphoetae</name>
    <dbReference type="NCBI Taxonomy" id="2049346"/>
    <lineage>
        <taxon>Eukaryota</taxon>
        <taxon>Metamonada</taxon>
        <taxon>Preaxostyla</taxon>
        <taxon>Oxymonadida</taxon>
        <taxon>Blattamonas</taxon>
    </lineage>
</organism>
<feature type="compositionally biased region" description="Polar residues" evidence="9">
    <location>
        <begin position="1645"/>
        <end position="1669"/>
    </location>
</feature>
<evidence type="ECO:0000256" key="4">
    <source>
        <dbReference type="ARBA" id="ARBA00022729"/>
    </source>
</evidence>
<feature type="compositionally biased region" description="Polar residues" evidence="9">
    <location>
        <begin position="492"/>
        <end position="528"/>
    </location>
</feature>
<feature type="compositionally biased region" description="Polar residues" evidence="9">
    <location>
        <begin position="2150"/>
        <end position="2178"/>
    </location>
</feature>
<dbReference type="InterPro" id="IPR009003">
    <property type="entry name" value="Peptidase_S1_PA"/>
</dbReference>
<feature type="compositionally biased region" description="Pro residues" evidence="9">
    <location>
        <begin position="695"/>
        <end position="706"/>
    </location>
</feature>
<feature type="coiled-coil region" evidence="8">
    <location>
        <begin position="1552"/>
        <end position="1579"/>
    </location>
</feature>
<feature type="region of interest" description="Disordered" evidence="9">
    <location>
        <begin position="956"/>
        <end position="986"/>
    </location>
</feature>
<evidence type="ECO:0000313" key="12">
    <source>
        <dbReference type="Proteomes" id="UP001281761"/>
    </source>
</evidence>
<name>A0ABQ9X2V6_9EUKA</name>
<keyword evidence="5 7" id="KW-0378">Hydrolase</keyword>
<dbReference type="InterPro" id="IPR043504">
    <property type="entry name" value="Peptidase_S1_PA_chymotrypsin"/>
</dbReference>
<feature type="domain" description="Peptidase S1" evidence="10">
    <location>
        <begin position="186"/>
        <end position="423"/>
    </location>
</feature>
<dbReference type="PANTHER" id="PTHR15462:SF8">
    <property type="entry name" value="SERINE PROTEASE"/>
    <property type="match status" value="1"/>
</dbReference>
<feature type="compositionally biased region" description="Low complexity" evidence="9">
    <location>
        <begin position="474"/>
        <end position="489"/>
    </location>
</feature>
<dbReference type="InterPro" id="IPR050966">
    <property type="entry name" value="Glutamyl_endopeptidase"/>
</dbReference>
<evidence type="ECO:0000259" key="10">
    <source>
        <dbReference type="PROSITE" id="PS50240"/>
    </source>
</evidence>
<comment type="caution">
    <text evidence="11">The sequence shown here is derived from an EMBL/GenBank/DDBJ whole genome shotgun (WGS) entry which is preliminary data.</text>
</comment>
<accession>A0ABQ9X2V6</accession>
<evidence type="ECO:0000313" key="11">
    <source>
        <dbReference type="EMBL" id="KAK2946103.1"/>
    </source>
</evidence>
<keyword evidence="4" id="KW-0732">Signal</keyword>
<gene>
    <name evidence="11" type="ORF">BLNAU_18945</name>
</gene>
<feature type="compositionally biased region" description="Basic and acidic residues" evidence="9">
    <location>
        <begin position="966"/>
        <end position="986"/>
    </location>
</feature>
<dbReference type="InterPro" id="IPR001254">
    <property type="entry name" value="Trypsin_dom"/>
</dbReference>